<evidence type="ECO:0000313" key="1">
    <source>
        <dbReference type="EMBL" id="THD26869.1"/>
    </source>
</evidence>
<organism evidence="1 2">
    <name type="scientific">Fasciola hepatica</name>
    <name type="common">Liver fluke</name>
    <dbReference type="NCBI Taxonomy" id="6192"/>
    <lineage>
        <taxon>Eukaryota</taxon>
        <taxon>Metazoa</taxon>
        <taxon>Spiralia</taxon>
        <taxon>Lophotrochozoa</taxon>
        <taxon>Platyhelminthes</taxon>
        <taxon>Trematoda</taxon>
        <taxon>Digenea</taxon>
        <taxon>Plagiorchiida</taxon>
        <taxon>Echinostomata</taxon>
        <taxon>Echinostomatoidea</taxon>
        <taxon>Fasciolidae</taxon>
        <taxon>Fasciola</taxon>
    </lineage>
</organism>
<reference evidence="1" key="1">
    <citation type="submission" date="2019-03" db="EMBL/GenBank/DDBJ databases">
        <title>Improved annotation for the trematode Fasciola hepatica.</title>
        <authorList>
            <person name="Choi Y.-J."/>
            <person name="Martin J."/>
            <person name="Mitreva M."/>
        </authorList>
    </citation>
    <scope>NUCLEOTIDE SEQUENCE [LARGE SCALE GENOMIC DNA]</scope>
</reference>
<protein>
    <submittedName>
        <fullName evidence="1">Uncharacterized protein</fullName>
    </submittedName>
</protein>
<accession>A0A4E0RDH8</accession>
<keyword evidence="2" id="KW-1185">Reference proteome</keyword>
<comment type="caution">
    <text evidence="1">The sequence shown here is derived from an EMBL/GenBank/DDBJ whole genome shotgun (WGS) entry which is preliminary data.</text>
</comment>
<dbReference type="EMBL" id="JXXN02000603">
    <property type="protein sequence ID" value="THD26869.1"/>
    <property type="molecule type" value="Genomic_DNA"/>
</dbReference>
<evidence type="ECO:0000313" key="2">
    <source>
        <dbReference type="Proteomes" id="UP000230066"/>
    </source>
</evidence>
<name>A0A4E0RDH8_FASHE</name>
<dbReference type="Proteomes" id="UP000230066">
    <property type="component" value="Unassembled WGS sequence"/>
</dbReference>
<proteinExistence type="predicted"/>
<dbReference type="AlphaFoldDB" id="A0A4E0RDH8"/>
<gene>
    <name evidence="1" type="ORF">D915_002293</name>
</gene>
<sequence>MTCPIGEITINARVIDAVTFNDVLHSLPYHNDAVLIEMHAPEMSTSFTVVALDMPSSEKNENSSKRKKGQYRFTDRFRTVTRFFSNPNLNRPRANRPKPSSLTHSTIISSSFANAESTETNLETQIQPELLSSHEKWKKLSLSAIKQKNKRHRLSALYEVPGKAATISTVRPPSEASSSYWTVSGSIPEMQVTELDDLQGETLSTLDIDCHTFSTIPIKDIFLETCVTSTQDSAVAGVVVTEARTSTSTPEELRPKRRVPLLDPAAFSAHYDSFSEYPPMGNSISDNYSIFGSIMDLDHEKSQTSQFETIKLHGKSVLLSSYWNIIDKIKQAKNNRFSKSRSVTLESITSFEPIKNSGRRSSTLPVFETMDSVRKRRQGLRLRKDKTLGKFKWWGL</sequence>